<dbReference type="AlphaFoldDB" id="A0A1A8MQM8"/>
<feature type="non-terminal residue" evidence="1">
    <location>
        <position position="1"/>
    </location>
</feature>
<protein>
    <submittedName>
        <fullName evidence="1">Coiled-coil domain containing 172</fullName>
    </submittedName>
</protein>
<sequence length="40" mass="4280">CCRLSLCESVLSLMCLNMFPTFRPSVCAPGSAVVHHEAAV</sequence>
<feature type="non-terminal residue" evidence="1">
    <location>
        <position position="40"/>
    </location>
</feature>
<reference evidence="1" key="2">
    <citation type="submission" date="2016-06" db="EMBL/GenBank/DDBJ databases">
        <title>The genome of a short-lived fish provides insights into sex chromosome evolution and the genetic control of aging.</title>
        <authorList>
            <person name="Reichwald K."/>
            <person name="Felder M."/>
            <person name="Petzold A."/>
            <person name="Koch P."/>
            <person name="Groth M."/>
            <person name="Platzer M."/>
        </authorList>
    </citation>
    <scope>NUCLEOTIDE SEQUENCE</scope>
    <source>
        <tissue evidence="1">Brain</tissue>
    </source>
</reference>
<name>A0A1A8MQM8_9TELE</name>
<gene>
    <name evidence="1" type="primary">CCDC172</name>
</gene>
<evidence type="ECO:0000313" key="1">
    <source>
        <dbReference type="EMBL" id="SBR58987.1"/>
    </source>
</evidence>
<dbReference type="EMBL" id="HAEF01017828">
    <property type="protein sequence ID" value="SBR58987.1"/>
    <property type="molecule type" value="Transcribed_RNA"/>
</dbReference>
<organism evidence="1">
    <name type="scientific">Nothobranchius pienaari</name>
    <dbReference type="NCBI Taxonomy" id="704102"/>
    <lineage>
        <taxon>Eukaryota</taxon>
        <taxon>Metazoa</taxon>
        <taxon>Chordata</taxon>
        <taxon>Craniata</taxon>
        <taxon>Vertebrata</taxon>
        <taxon>Euteleostomi</taxon>
        <taxon>Actinopterygii</taxon>
        <taxon>Neopterygii</taxon>
        <taxon>Teleostei</taxon>
        <taxon>Neoteleostei</taxon>
        <taxon>Acanthomorphata</taxon>
        <taxon>Ovalentaria</taxon>
        <taxon>Atherinomorphae</taxon>
        <taxon>Cyprinodontiformes</taxon>
        <taxon>Nothobranchiidae</taxon>
        <taxon>Nothobranchius</taxon>
    </lineage>
</organism>
<reference evidence="1" key="1">
    <citation type="submission" date="2016-05" db="EMBL/GenBank/DDBJ databases">
        <authorList>
            <person name="Lavstsen T."/>
            <person name="Jespersen J.S."/>
        </authorList>
    </citation>
    <scope>NUCLEOTIDE SEQUENCE</scope>
    <source>
        <tissue evidence="1">Brain</tissue>
    </source>
</reference>
<proteinExistence type="predicted"/>
<accession>A0A1A8MQM8</accession>